<accession>A0ABP0PNH0</accession>
<protein>
    <submittedName>
        <fullName evidence="2">Uncharacterized protein</fullName>
    </submittedName>
</protein>
<sequence length="180" mass="20615">MLPHSKRSQYGALKYSYPWAFERLLYTLDNTPDLVNGVSLQKIRKTGEKKIHHLSASCPQLSGSDLMNLSPDALRRHLETRVAHTVARARRRSSGARAQVSTTEPMTRDRNAGGRFFMKEDSWEKVGCLGERAMLPFVVKPRSPLPEHMREEMKREKEVIHTISMRFPLPRQPNGMVFSA</sequence>
<proteinExistence type="predicted"/>
<name>A0ABP0PNH0_9DINO</name>
<evidence type="ECO:0000313" key="2">
    <source>
        <dbReference type="EMBL" id="CAK9077163.1"/>
    </source>
</evidence>
<gene>
    <name evidence="2" type="ORF">SCF082_LOCUS37062</name>
</gene>
<keyword evidence="3" id="KW-1185">Reference proteome</keyword>
<organism evidence="2 3">
    <name type="scientific">Durusdinium trenchii</name>
    <dbReference type="NCBI Taxonomy" id="1381693"/>
    <lineage>
        <taxon>Eukaryota</taxon>
        <taxon>Sar</taxon>
        <taxon>Alveolata</taxon>
        <taxon>Dinophyceae</taxon>
        <taxon>Suessiales</taxon>
        <taxon>Symbiodiniaceae</taxon>
        <taxon>Durusdinium</taxon>
    </lineage>
</organism>
<dbReference type="EMBL" id="CAXAMM010037446">
    <property type="protein sequence ID" value="CAK9077163.1"/>
    <property type="molecule type" value="Genomic_DNA"/>
</dbReference>
<reference evidence="2 3" key="1">
    <citation type="submission" date="2024-02" db="EMBL/GenBank/DDBJ databases">
        <authorList>
            <person name="Chen Y."/>
            <person name="Shah S."/>
            <person name="Dougan E. K."/>
            <person name="Thang M."/>
            <person name="Chan C."/>
        </authorList>
    </citation>
    <scope>NUCLEOTIDE SEQUENCE [LARGE SCALE GENOMIC DNA]</scope>
</reference>
<comment type="caution">
    <text evidence="2">The sequence shown here is derived from an EMBL/GenBank/DDBJ whole genome shotgun (WGS) entry which is preliminary data.</text>
</comment>
<feature type="region of interest" description="Disordered" evidence="1">
    <location>
        <begin position="90"/>
        <end position="112"/>
    </location>
</feature>
<evidence type="ECO:0000313" key="3">
    <source>
        <dbReference type="Proteomes" id="UP001642464"/>
    </source>
</evidence>
<dbReference type="Proteomes" id="UP001642464">
    <property type="component" value="Unassembled WGS sequence"/>
</dbReference>
<evidence type="ECO:0000256" key="1">
    <source>
        <dbReference type="SAM" id="MobiDB-lite"/>
    </source>
</evidence>